<reference evidence="2 3" key="1">
    <citation type="submission" date="2018-02" db="EMBL/GenBank/DDBJ databases">
        <title>Subsurface microbial communities from deep shales in Ohio and West Virginia, USA.</title>
        <authorList>
            <person name="Wrighton K."/>
        </authorList>
    </citation>
    <scope>NUCLEOTIDE SEQUENCE [LARGE SCALE GENOMIC DNA]</scope>
    <source>
        <strain evidence="2 3">OWC-DMM</strain>
    </source>
</reference>
<dbReference type="SMART" id="SM01321">
    <property type="entry name" value="Y1_Tnp"/>
    <property type="match status" value="1"/>
</dbReference>
<dbReference type="InterPro" id="IPR052715">
    <property type="entry name" value="RAYT_transposase"/>
</dbReference>
<sequence length="172" mass="20377">MSDYRRLYIPGGTYFFTLVSYRRKPIFADSVRVNQLRRSFREVKAKRPFDLLAAVVLPDHLHCLWRLPEGDVDFSTRWQMVKADFSRHVPAKTRKNGAKTVWQPRFYDHYIRDENDFHKHLDYIHYNPVKHGLVSTPGEWPHSSFARFVALGWYLSGWGDVAPPDVEDMEHE</sequence>
<dbReference type="GO" id="GO:0006313">
    <property type="term" value="P:DNA transposition"/>
    <property type="evidence" value="ECO:0007669"/>
    <property type="project" value="InterPro"/>
</dbReference>
<accession>A0A2S6HG35</accession>
<feature type="domain" description="Transposase IS200-like" evidence="1">
    <location>
        <begin position="9"/>
        <end position="127"/>
    </location>
</feature>
<dbReference type="NCBIfam" id="NF047646">
    <property type="entry name" value="REP_Tyr_transpos"/>
    <property type="match status" value="1"/>
</dbReference>
<dbReference type="Pfam" id="PF01797">
    <property type="entry name" value="Y1_Tnp"/>
    <property type="match status" value="1"/>
</dbReference>
<dbReference type="RefSeq" id="WP_104428163.1">
    <property type="nucleotide sequence ID" value="NZ_PTIZ01000003.1"/>
</dbReference>
<dbReference type="InterPro" id="IPR036515">
    <property type="entry name" value="Transposase_17_sf"/>
</dbReference>
<dbReference type="PANTHER" id="PTHR36966:SF1">
    <property type="entry name" value="REP-ASSOCIATED TYROSINE TRANSPOSASE"/>
    <property type="match status" value="1"/>
</dbReference>
<protein>
    <submittedName>
        <fullName evidence="2">Putative transposase</fullName>
    </submittedName>
</protein>
<proteinExistence type="predicted"/>
<dbReference type="Gene3D" id="3.30.70.1290">
    <property type="entry name" value="Transposase IS200-like"/>
    <property type="match status" value="1"/>
</dbReference>
<dbReference type="AlphaFoldDB" id="A0A2S6HG35"/>
<dbReference type="GO" id="GO:0004803">
    <property type="term" value="F:transposase activity"/>
    <property type="evidence" value="ECO:0007669"/>
    <property type="project" value="InterPro"/>
</dbReference>
<organism evidence="2 3">
    <name type="scientific">Methylobacter tundripaludum</name>
    <dbReference type="NCBI Taxonomy" id="173365"/>
    <lineage>
        <taxon>Bacteria</taxon>
        <taxon>Pseudomonadati</taxon>
        <taxon>Pseudomonadota</taxon>
        <taxon>Gammaproteobacteria</taxon>
        <taxon>Methylococcales</taxon>
        <taxon>Methylococcaceae</taxon>
        <taxon>Methylobacter</taxon>
    </lineage>
</organism>
<evidence type="ECO:0000259" key="1">
    <source>
        <dbReference type="SMART" id="SM01321"/>
    </source>
</evidence>
<gene>
    <name evidence="2" type="ORF">B0F87_10342</name>
</gene>
<dbReference type="InterPro" id="IPR002686">
    <property type="entry name" value="Transposase_17"/>
</dbReference>
<dbReference type="PANTHER" id="PTHR36966">
    <property type="entry name" value="REP-ASSOCIATED TYROSINE TRANSPOSASE"/>
    <property type="match status" value="1"/>
</dbReference>
<dbReference type="GO" id="GO:0043565">
    <property type="term" value="F:sequence-specific DNA binding"/>
    <property type="evidence" value="ECO:0007669"/>
    <property type="project" value="TreeGrafter"/>
</dbReference>
<comment type="caution">
    <text evidence="2">The sequence shown here is derived from an EMBL/GenBank/DDBJ whole genome shotgun (WGS) entry which is preliminary data.</text>
</comment>
<dbReference type="EMBL" id="PTIZ01000003">
    <property type="protein sequence ID" value="PPK76437.1"/>
    <property type="molecule type" value="Genomic_DNA"/>
</dbReference>
<dbReference type="SUPFAM" id="SSF143422">
    <property type="entry name" value="Transposase IS200-like"/>
    <property type="match status" value="1"/>
</dbReference>
<evidence type="ECO:0000313" key="2">
    <source>
        <dbReference type="EMBL" id="PPK76437.1"/>
    </source>
</evidence>
<dbReference type="Proteomes" id="UP000240010">
    <property type="component" value="Unassembled WGS sequence"/>
</dbReference>
<evidence type="ECO:0000313" key="3">
    <source>
        <dbReference type="Proteomes" id="UP000240010"/>
    </source>
</evidence>
<name>A0A2S6HG35_9GAMM</name>